<dbReference type="RefSeq" id="WP_021755226.1">
    <property type="nucleotide sequence ID" value="NC_022438.1"/>
</dbReference>
<protein>
    <submittedName>
        <fullName evidence="2">Uncharacterized protein</fullName>
    </submittedName>
</protein>
<dbReference type="eggNOG" id="ENOG5031R1K">
    <property type="taxonomic scope" value="Bacteria"/>
</dbReference>
<sequence length="280" mass="29328">MPYAPTLTAFTDANPGVRVLVTFSALASGTQTINVYRTAEGRRFKVRGGVNLYAVGGVAVMDFEVPLGVAATYQAEQFDSSGLSLGFTDATSVTVSTSGVFTDTSQAILHQPLSPSLSIIANLDASTAADVANVVPGSLTYPEGATVGTWIGGRRQGISGLALTVKAQSYADADEFRNMFGGYTTDFPAVLCVRTAPPVRLPRVLFASVDMVHESVDYINSLVTFALTVNEVAPPAPGLIIPTLRREDLDVAYATRGAGDAAYATRLSRDTDYSKAGLAG</sequence>
<dbReference type="EMBL" id="CP006734">
    <property type="protein sequence ID" value="AGW41746.1"/>
    <property type="molecule type" value="Genomic_DNA"/>
</dbReference>
<dbReference type="KEGG" id="lxy:O159_17030"/>
<dbReference type="AlphaFoldDB" id="U3P9R5"/>
<name>U3P9R5_LEIXC</name>
<dbReference type="PATRIC" id="fig|1389489.3.peg.1641"/>
<dbReference type="STRING" id="1389489.O159_17030"/>
<organism evidence="2 3">
    <name type="scientific">Leifsonia xyli subsp. cynodontis DSM 46306</name>
    <dbReference type="NCBI Taxonomy" id="1389489"/>
    <lineage>
        <taxon>Bacteria</taxon>
        <taxon>Bacillati</taxon>
        <taxon>Actinomycetota</taxon>
        <taxon>Actinomycetes</taxon>
        <taxon>Micrococcales</taxon>
        <taxon>Microbacteriaceae</taxon>
        <taxon>Leifsonia</taxon>
    </lineage>
</organism>
<reference evidence="2 3" key="1">
    <citation type="journal article" date="2013" name="Genome Announc.">
        <title>Complete Genome Sequence of Leifsonia xyli subsp. cynodontis Strain DSM46306, a Gram-Positive Bacterial Pathogen of Grasses.</title>
        <authorList>
            <person name="Monteiro-Vitorello C.B."/>
            <person name="Zerillo M.M."/>
            <person name="Van Sluys M.A."/>
            <person name="Camargo L.E."/>
            <person name="Kitajima J.P."/>
        </authorList>
    </citation>
    <scope>NUCLEOTIDE SEQUENCE [LARGE SCALE GENOMIC DNA]</scope>
    <source>
        <strain evidence="2 3">DSM 46306</strain>
    </source>
</reference>
<gene>
    <name evidence="1" type="ORF">O159_17030</name>
    <name evidence="2" type="ORF">O159_23080</name>
</gene>
<proteinExistence type="predicted"/>
<evidence type="ECO:0000313" key="3">
    <source>
        <dbReference type="Proteomes" id="UP000016743"/>
    </source>
</evidence>
<keyword evidence="3" id="KW-1185">Reference proteome</keyword>
<dbReference type="Proteomes" id="UP000016743">
    <property type="component" value="Chromosome"/>
</dbReference>
<dbReference type="OrthoDB" id="5064383at2"/>
<accession>U3P9R5</accession>
<dbReference type="KEGG" id="lxy:O159_23080"/>
<dbReference type="EMBL" id="CP006734">
    <property type="protein sequence ID" value="AGW42269.1"/>
    <property type="molecule type" value="Genomic_DNA"/>
</dbReference>
<evidence type="ECO:0000313" key="1">
    <source>
        <dbReference type="EMBL" id="AGW41746.1"/>
    </source>
</evidence>
<dbReference type="HOGENOM" id="CLU_1018681_0_0_11"/>
<evidence type="ECO:0000313" key="2">
    <source>
        <dbReference type="EMBL" id="AGW42269.1"/>
    </source>
</evidence>